<organism evidence="1 2">
    <name type="scientific">Salinibacter ruber</name>
    <dbReference type="NCBI Taxonomy" id="146919"/>
    <lineage>
        <taxon>Bacteria</taxon>
        <taxon>Pseudomonadati</taxon>
        <taxon>Rhodothermota</taxon>
        <taxon>Rhodothermia</taxon>
        <taxon>Rhodothermales</taxon>
        <taxon>Salinibacteraceae</taxon>
        <taxon>Salinibacter</taxon>
    </lineage>
</organism>
<protein>
    <submittedName>
        <fullName evidence="1">Uncharacterized protein</fullName>
    </submittedName>
</protein>
<sequence>MTDATIEDYIRGWAGTYLADEGKVDAVTDEALRCLSMDAGRPLTAPMKKALEGVLEGEKKTVEATVKHALGEVFEDRFAEIMAPACASRVARRLPEEFGPEDEIPELFQGVARSVVYQGAGEGHFDHARELYEEGKLADRLE</sequence>
<reference evidence="1" key="1">
    <citation type="submission" date="2022-08" db="EMBL/GenBank/DDBJ databases">
        <title>Genomic Encyclopedia of Type Strains, Phase V (KMG-V): Genome sequencing to study the core and pangenomes of soil and plant-associated prokaryotes.</title>
        <authorList>
            <person name="Whitman W."/>
        </authorList>
    </citation>
    <scope>NUCLEOTIDE SEQUENCE</scope>
    <source>
        <strain evidence="1">SP3049</strain>
    </source>
</reference>
<name>A0A9X2TKV9_9BACT</name>
<evidence type="ECO:0000313" key="2">
    <source>
        <dbReference type="Proteomes" id="UP001155057"/>
    </source>
</evidence>
<dbReference type="AlphaFoldDB" id="A0A9X2TKV9"/>
<dbReference type="EMBL" id="JANUAE010000028">
    <property type="protein sequence ID" value="MCS3712139.1"/>
    <property type="molecule type" value="Genomic_DNA"/>
</dbReference>
<accession>A0A9X2TKV9</accession>
<dbReference type="Proteomes" id="UP001155057">
    <property type="component" value="Unassembled WGS sequence"/>
</dbReference>
<comment type="caution">
    <text evidence="1">The sequence shown here is derived from an EMBL/GenBank/DDBJ whole genome shotgun (WGS) entry which is preliminary data.</text>
</comment>
<gene>
    <name evidence="1" type="ORF">GGP61_003777</name>
</gene>
<dbReference type="RefSeq" id="WP_259124796.1">
    <property type="nucleotide sequence ID" value="NZ_JANUAE010000028.1"/>
</dbReference>
<proteinExistence type="predicted"/>
<evidence type="ECO:0000313" key="1">
    <source>
        <dbReference type="EMBL" id="MCS3712139.1"/>
    </source>
</evidence>